<protein>
    <submittedName>
        <fullName evidence="2">Uncharacterized protein</fullName>
    </submittedName>
</protein>
<evidence type="ECO:0000256" key="1">
    <source>
        <dbReference type="SAM" id="MobiDB-lite"/>
    </source>
</evidence>
<dbReference type="EMBL" id="CP159373">
    <property type="protein sequence ID" value="XCN72100.1"/>
    <property type="molecule type" value="Genomic_DNA"/>
</dbReference>
<reference evidence="2" key="2">
    <citation type="submission" date="2024-06" db="EMBL/GenBank/DDBJ databases">
        <authorList>
            <person name="Plum-Jensen L.E."/>
            <person name="Schramm A."/>
            <person name="Marshall I.P.G."/>
        </authorList>
    </citation>
    <scope>NUCLEOTIDE SEQUENCE</scope>
    <source>
        <strain evidence="2">Rat1</strain>
    </source>
</reference>
<feature type="region of interest" description="Disordered" evidence="1">
    <location>
        <begin position="1"/>
        <end position="27"/>
    </location>
</feature>
<sequence length="97" mass="11359">MSKSKKLKGRKPKLTPEQKRQKKVNREQYKTIFINGKQKRVRRPPSIDGMPVDEFIARNADPLWLHQNGYHELLAEQEAEQGQDTENSSQENEDPPF</sequence>
<name>A0AAU8LT49_9BACT</name>
<gene>
    <name evidence="2" type="ORF">Q3M24_17565</name>
</gene>
<feature type="compositionally biased region" description="Basic residues" evidence="1">
    <location>
        <begin position="1"/>
        <end position="13"/>
    </location>
</feature>
<dbReference type="AlphaFoldDB" id="A0AAU8LT49"/>
<dbReference type="KEGG" id="eaj:Q3M24_17565"/>
<feature type="compositionally biased region" description="Basic and acidic residues" evidence="1">
    <location>
        <begin position="14"/>
        <end position="27"/>
    </location>
</feature>
<feature type="region of interest" description="Disordered" evidence="1">
    <location>
        <begin position="77"/>
        <end position="97"/>
    </location>
</feature>
<accession>A0AAU8LT49</accession>
<organism evidence="2">
    <name type="scientific">Candidatus Electrothrix aestuarii</name>
    <dbReference type="NCBI Taxonomy" id="3062594"/>
    <lineage>
        <taxon>Bacteria</taxon>
        <taxon>Pseudomonadati</taxon>
        <taxon>Thermodesulfobacteriota</taxon>
        <taxon>Desulfobulbia</taxon>
        <taxon>Desulfobulbales</taxon>
        <taxon>Desulfobulbaceae</taxon>
        <taxon>Candidatus Electrothrix</taxon>
    </lineage>
</organism>
<reference evidence="2" key="1">
    <citation type="journal article" date="2024" name="Syst. Appl. Microbiol.">
        <title>First single-strain enrichments of Electrothrix cable bacteria, description of E. aestuarii sp. nov. and E. rattekaaiensis sp. nov., and proposal of a cable bacteria taxonomy following the rules of the SeqCode.</title>
        <authorList>
            <person name="Plum-Jensen L.E."/>
            <person name="Schramm A."/>
            <person name="Marshall I.P.G."/>
        </authorList>
    </citation>
    <scope>NUCLEOTIDE SEQUENCE</scope>
    <source>
        <strain evidence="2">Rat1</strain>
    </source>
</reference>
<evidence type="ECO:0000313" key="2">
    <source>
        <dbReference type="EMBL" id="XCN72100.1"/>
    </source>
</evidence>
<proteinExistence type="predicted"/>